<dbReference type="AlphaFoldDB" id="A0AA39G9V5"/>
<keyword evidence="3 6" id="KW-0863">Zinc-finger</keyword>
<feature type="compositionally biased region" description="Polar residues" evidence="7">
    <location>
        <begin position="197"/>
        <end position="217"/>
    </location>
</feature>
<keyword evidence="2" id="KW-0677">Repeat</keyword>
<dbReference type="FunFam" id="3.30.160.60:FF:000100">
    <property type="entry name" value="Zinc finger 45-like"/>
    <property type="match status" value="1"/>
</dbReference>
<keyword evidence="4" id="KW-0862">Zinc</keyword>
<evidence type="ECO:0000256" key="7">
    <source>
        <dbReference type="SAM" id="MobiDB-lite"/>
    </source>
</evidence>
<evidence type="ECO:0000256" key="4">
    <source>
        <dbReference type="ARBA" id="ARBA00022833"/>
    </source>
</evidence>
<dbReference type="InterPro" id="IPR013087">
    <property type="entry name" value="Znf_C2H2_type"/>
</dbReference>
<feature type="region of interest" description="Disordered" evidence="7">
    <location>
        <begin position="1"/>
        <end position="25"/>
    </location>
</feature>
<comment type="caution">
    <text evidence="9">The sequence shown here is derived from an EMBL/GenBank/DDBJ whole genome shotgun (WGS) entry which is preliminary data.</text>
</comment>
<keyword evidence="10" id="KW-1185">Reference proteome</keyword>
<evidence type="ECO:0000256" key="3">
    <source>
        <dbReference type="ARBA" id="ARBA00022771"/>
    </source>
</evidence>
<dbReference type="GO" id="GO:0008270">
    <property type="term" value="F:zinc ion binding"/>
    <property type="evidence" value="ECO:0007669"/>
    <property type="project" value="UniProtKB-KW"/>
</dbReference>
<dbReference type="Gene3D" id="3.30.160.60">
    <property type="entry name" value="Classic Zinc Finger"/>
    <property type="match status" value="4"/>
</dbReference>
<evidence type="ECO:0000256" key="1">
    <source>
        <dbReference type="ARBA" id="ARBA00022723"/>
    </source>
</evidence>
<dbReference type="PROSITE" id="PS50157">
    <property type="entry name" value="ZINC_FINGER_C2H2_2"/>
    <property type="match status" value="3"/>
</dbReference>
<keyword evidence="1" id="KW-0479">Metal-binding</keyword>
<dbReference type="FunFam" id="3.30.160.60:FF:000446">
    <property type="entry name" value="Zinc finger protein"/>
    <property type="match status" value="1"/>
</dbReference>
<feature type="domain" description="C2H2-type" evidence="8">
    <location>
        <begin position="265"/>
        <end position="292"/>
    </location>
</feature>
<name>A0AA39G9V5_SARSR</name>
<dbReference type="GO" id="GO:0005634">
    <property type="term" value="C:nucleus"/>
    <property type="evidence" value="ECO:0007669"/>
    <property type="project" value="TreeGrafter"/>
</dbReference>
<evidence type="ECO:0000313" key="9">
    <source>
        <dbReference type="EMBL" id="KAK0383393.1"/>
    </source>
</evidence>
<dbReference type="EMBL" id="JAPDFR010000009">
    <property type="protein sequence ID" value="KAK0383393.1"/>
    <property type="molecule type" value="Genomic_DNA"/>
</dbReference>
<feature type="region of interest" description="Disordered" evidence="7">
    <location>
        <begin position="195"/>
        <end position="234"/>
    </location>
</feature>
<sequence length="463" mass="52138">MRMPLPHQFDGQDWSRWSQQQPTEYPMMATPPLMPFDSPPTTAGNDSKQMVTQALGPSYMMPNQYHPGPAYDPSHRNPHYQQPMAFNYGQYPSPSPTTPITPPFKPFSQQRPDMRLVSPGDAHSYVQSRSRPTQYHELASSPMIKTDSYAIHPPTISHGLPDGPQKNVNPILPDDPAKLVEFNTPIDNLMRKYQRVGGSQASGSPPQLPTPAQSPRHMSQGDRRLPGRVRKNKGKSFACGKCDYVSSQKAHLKAHERTHTSELPYTCHLCGKKCSQKGNLEVHIRAHKGDRIFKCDFPGCESAGFFSKSNLAAHKKIHSAGRTKWICQLEGCTKSFSSTGNRKAHHNKFHEAEFARLALLIDEYNRTGQCPEKDKALVEELAIIYKNSNKGIKGRGKGVKVEKIRERHMLIDHSPVPMAWDPKMHTIMDERPTVVSVSEMLAPSYGKPHTGHMDMMYRPGRDY</sequence>
<dbReference type="PANTHER" id="PTHR24393">
    <property type="entry name" value="ZINC FINGER PROTEIN"/>
    <property type="match status" value="1"/>
</dbReference>
<feature type="domain" description="C2H2-type" evidence="8">
    <location>
        <begin position="325"/>
        <end position="355"/>
    </location>
</feature>
<dbReference type="GO" id="GO:0001228">
    <property type="term" value="F:DNA-binding transcription activator activity, RNA polymerase II-specific"/>
    <property type="evidence" value="ECO:0007669"/>
    <property type="project" value="TreeGrafter"/>
</dbReference>
<evidence type="ECO:0000256" key="2">
    <source>
        <dbReference type="ARBA" id="ARBA00022737"/>
    </source>
</evidence>
<dbReference type="SUPFAM" id="SSF57667">
    <property type="entry name" value="beta-beta-alpha zinc fingers"/>
    <property type="match status" value="2"/>
</dbReference>
<keyword evidence="5" id="KW-0539">Nucleus</keyword>
<dbReference type="PROSITE" id="PS00028">
    <property type="entry name" value="ZINC_FINGER_C2H2_1"/>
    <property type="match status" value="2"/>
</dbReference>
<dbReference type="Pfam" id="PF00096">
    <property type="entry name" value="zf-C2H2"/>
    <property type="match status" value="2"/>
</dbReference>
<dbReference type="InterPro" id="IPR036236">
    <property type="entry name" value="Znf_C2H2_sf"/>
</dbReference>
<evidence type="ECO:0000313" key="10">
    <source>
        <dbReference type="Proteomes" id="UP001175261"/>
    </source>
</evidence>
<evidence type="ECO:0000256" key="5">
    <source>
        <dbReference type="ARBA" id="ARBA00023242"/>
    </source>
</evidence>
<evidence type="ECO:0000256" key="6">
    <source>
        <dbReference type="PROSITE-ProRule" id="PRU00042"/>
    </source>
</evidence>
<protein>
    <recommendedName>
        <fullName evidence="8">C2H2-type domain-containing protein</fullName>
    </recommendedName>
</protein>
<dbReference type="SMART" id="SM00355">
    <property type="entry name" value="ZnF_C2H2"/>
    <property type="match status" value="4"/>
</dbReference>
<proteinExistence type="predicted"/>
<dbReference type="GO" id="GO:0000978">
    <property type="term" value="F:RNA polymerase II cis-regulatory region sequence-specific DNA binding"/>
    <property type="evidence" value="ECO:0007669"/>
    <property type="project" value="TreeGrafter"/>
</dbReference>
<feature type="region of interest" description="Disordered" evidence="7">
    <location>
        <begin position="155"/>
        <end position="174"/>
    </location>
</feature>
<reference evidence="9" key="1">
    <citation type="submission" date="2022-10" db="EMBL/GenBank/DDBJ databases">
        <title>Determination and structural analysis of whole genome sequence of Sarocladium strictum F4-1.</title>
        <authorList>
            <person name="Hu L."/>
            <person name="Jiang Y."/>
        </authorList>
    </citation>
    <scope>NUCLEOTIDE SEQUENCE</scope>
    <source>
        <strain evidence="9">F4-1</strain>
    </source>
</reference>
<gene>
    <name evidence="9" type="ORF">NLU13_9305</name>
</gene>
<accession>A0AA39G9V5</accession>
<feature type="domain" description="C2H2-type" evidence="8">
    <location>
        <begin position="237"/>
        <end position="264"/>
    </location>
</feature>
<organism evidence="9 10">
    <name type="scientific">Sarocladium strictum</name>
    <name type="common">Black bundle disease fungus</name>
    <name type="synonym">Acremonium strictum</name>
    <dbReference type="NCBI Taxonomy" id="5046"/>
    <lineage>
        <taxon>Eukaryota</taxon>
        <taxon>Fungi</taxon>
        <taxon>Dikarya</taxon>
        <taxon>Ascomycota</taxon>
        <taxon>Pezizomycotina</taxon>
        <taxon>Sordariomycetes</taxon>
        <taxon>Hypocreomycetidae</taxon>
        <taxon>Hypocreales</taxon>
        <taxon>Sarocladiaceae</taxon>
        <taxon>Sarocladium</taxon>
    </lineage>
</organism>
<dbReference type="PANTHER" id="PTHR24393:SF156">
    <property type="entry name" value="ZINC FINGER PROTEIN 271-LIKE"/>
    <property type="match status" value="1"/>
</dbReference>
<dbReference type="Proteomes" id="UP001175261">
    <property type="component" value="Unassembled WGS sequence"/>
</dbReference>
<evidence type="ECO:0000259" key="8">
    <source>
        <dbReference type="PROSITE" id="PS50157"/>
    </source>
</evidence>